<protein>
    <submittedName>
        <fullName evidence="3">Uncharacterized protein</fullName>
    </submittedName>
</protein>
<feature type="transmembrane region" description="Helical" evidence="2">
    <location>
        <begin position="170"/>
        <end position="192"/>
    </location>
</feature>
<feature type="transmembrane region" description="Helical" evidence="2">
    <location>
        <begin position="231"/>
        <end position="253"/>
    </location>
</feature>
<keyword evidence="2" id="KW-0812">Transmembrane</keyword>
<dbReference type="Proteomes" id="UP000717585">
    <property type="component" value="Unassembled WGS sequence"/>
</dbReference>
<gene>
    <name evidence="3" type="ORF">J8273_1737</name>
</gene>
<evidence type="ECO:0000313" key="3">
    <source>
        <dbReference type="EMBL" id="KAG9396719.1"/>
    </source>
</evidence>
<dbReference type="AlphaFoldDB" id="A0A8J6BAK5"/>
<organism evidence="3 4">
    <name type="scientific">Carpediemonas membranifera</name>
    <dbReference type="NCBI Taxonomy" id="201153"/>
    <lineage>
        <taxon>Eukaryota</taxon>
        <taxon>Metamonada</taxon>
        <taxon>Carpediemonas-like organisms</taxon>
        <taxon>Carpediemonas</taxon>
    </lineage>
</organism>
<evidence type="ECO:0000256" key="1">
    <source>
        <dbReference type="SAM" id="MobiDB-lite"/>
    </source>
</evidence>
<dbReference type="EMBL" id="JAHDYR010000005">
    <property type="protein sequence ID" value="KAG9396719.1"/>
    <property type="molecule type" value="Genomic_DNA"/>
</dbReference>
<evidence type="ECO:0000256" key="2">
    <source>
        <dbReference type="SAM" id="Phobius"/>
    </source>
</evidence>
<comment type="caution">
    <text evidence="3">The sequence shown here is derived from an EMBL/GenBank/DDBJ whole genome shotgun (WGS) entry which is preliminary data.</text>
</comment>
<feature type="transmembrane region" description="Helical" evidence="2">
    <location>
        <begin position="198"/>
        <end position="219"/>
    </location>
</feature>
<keyword evidence="4" id="KW-1185">Reference proteome</keyword>
<name>A0A8J6BAK5_9EUKA</name>
<evidence type="ECO:0000313" key="4">
    <source>
        <dbReference type="Proteomes" id="UP000717585"/>
    </source>
</evidence>
<reference evidence="3" key="1">
    <citation type="submission" date="2021-05" db="EMBL/GenBank/DDBJ databases">
        <title>A free-living protist that lacks canonical eukaryotic 1 DNA replication and segregation systems.</title>
        <authorList>
            <person name="Salas-Leiva D.E."/>
            <person name="Tromer E.C."/>
            <person name="Curtis B.A."/>
            <person name="Jerlstrom-Hultqvist J."/>
            <person name="Kolisko M."/>
            <person name="Yi Z."/>
            <person name="Salas-Leiva J.S."/>
            <person name="Gallot-Lavallee L."/>
            <person name="Kops G.J.P.L."/>
            <person name="Archibald J.M."/>
            <person name="Simpson A.G.B."/>
            <person name="Roger A.J."/>
        </authorList>
    </citation>
    <scope>NUCLEOTIDE SEQUENCE</scope>
    <source>
        <strain evidence="3">BICM</strain>
    </source>
</reference>
<keyword evidence="2" id="KW-0472">Membrane</keyword>
<accession>A0A8J6BAK5</accession>
<feature type="region of interest" description="Disordered" evidence="1">
    <location>
        <begin position="103"/>
        <end position="130"/>
    </location>
</feature>
<keyword evidence="2" id="KW-1133">Transmembrane helix</keyword>
<sequence>MNDHGTNHDSYGTAIGEYIVSYGVSDISEPELYGASSGPVLSSHSITASMDGDLPQLEPHTSHQMMEDLVPSPKPVETVDNTSQTSSDWAAPHAYMARAMNQPPADFDSYDQEPLEKPSRGTSVESGGLPSSKEVVFSQDTIDTIGEELAVRVINVGQQRATERNAFLQLLPVFLIGCFITDPVFLGLWLMLDAVIPILFLPFFALFIASSRLFIIDLIHYRSGRAKRVRLVPIGALAISLIGLPVIGVQIGYNLMFRHSFV</sequence>
<proteinExistence type="predicted"/>